<dbReference type="OrthoDB" id="9984419at2759"/>
<dbReference type="InterPro" id="IPR016135">
    <property type="entry name" value="UBQ-conjugating_enzyme/RWD"/>
</dbReference>
<dbReference type="GO" id="GO:0016740">
    <property type="term" value="F:transferase activity"/>
    <property type="evidence" value="ECO:0007669"/>
    <property type="project" value="UniProtKB-KW"/>
</dbReference>
<accession>A0A5J4X148</accession>
<comment type="similarity">
    <text evidence="4">Belongs to the ubiquitin-conjugating enzyme family.</text>
</comment>
<name>A0A5J4X148_9EUKA</name>
<feature type="domain" description="UBC core" evidence="5">
    <location>
        <begin position="4"/>
        <end position="150"/>
    </location>
</feature>
<proteinExistence type="inferred from homology"/>
<dbReference type="Gene3D" id="3.10.110.10">
    <property type="entry name" value="Ubiquitin Conjugating Enzyme"/>
    <property type="match status" value="1"/>
</dbReference>
<dbReference type="SUPFAM" id="SSF54495">
    <property type="entry name" value="UBC-like"/>
    <property type="match status" value="1"/>
</dbReference>
<dbReference type="SMART" id="SM00212">
    <property type="entry name" value="UBCc"/>
    <property type="match status" value="1"/>
</dbReference>
<evidence type="ECO:0000256" key="3">
    <source>
        <dbReference type="PROSITE-ProRule" id="PRU10133"/>
    </source>
</evidence>
<keyword evidence="1" id="KW-0808">Transferase</keyword>
<dbReference type="CDD" id="cd23790">
    <property type="entry name" value="UBCc_UBE2A_2B"/>
    <property type="match status" value="1"/>
</dbReference>
<evidence type="ECO:0000313" key="6">
    <source>
        <dbReference type="EMBL" id="KAA6400199.1"/>
    </source>
</evidence>
<dbReference type="GO" id="GO:0005524">
    <property type="term" value="F:ATP binding"/>
    <property type="evidence" value="ECO:0007669"/>
    <property type="project" value="UniProtKB-UniRule"/>
</dbReference>
<sequence>MSTNARQRLLRDLKRIQDDPPAGIAASPLETNIMSWNAIVLGPEGTAWENGTFKLTLLFDNEYPNRPPIVKFASKIFHPNVYTDGSICLDILKDQWSPIYDVSAILTSIQSLLTDPNPHSPANADAARLFAVNRREYDRKVREIVEESYGELE</sequence>
<dbReference type="FunFam" id="3.10.110.10:FF:000090">
    <property type="entry name" value="Ubiquitin-conjugating enzyme E2-17 kDa"/>
    <property type="match status" value="1"/>
</dbReference>
<dbReference type="Pfam" id="PF00179">
    <property type="entry name" value="UQ_con"/>
    <property type="match status" value="1"/>
</dbReference>
<dbReference type="AlphaFoldDB" id="A0A5J4X148"/>
<protein>
    <submittedName>
        <fullName evidence="6">Putative Ubiquitin-conjugating enzyme E2</fullName>
    </submittedName>
</protein>
<dbReference type="PANTHER" id="PTHR24067">
    <property type="entry name" value="UBIQUITIN-CONJUGATING ENZYME E2"/>
    <property type="match status" value="1"/>
</dbReference>
<evidence type="ECO:0000313" key="7">
    <source>
        <dbReference type="Proteomes" id="UP000324800"/>
    </source>
</evidence>
<keyword evidence="4" id="KW-0067">ATP-binding</keyword>
<dbReference type="InterPro" id="IPR023313">
    <property type="entry name" value="UBQ-conjugating_AS"/>
</dbReference>
<evidence type="ECO:0000256" key="4">
    <source>
        <dbReference type="RuleBase" id="RU362109"/>
    </source>
</evidence>
<feature type="active site" description="Glycyl thioester intermediate" evidence="3">
    <location>
        <position position="88"/>
    </location>
</feature>
<keyword evidence="4" id="KW-0547">Nucleotide-binding</keyword>
<dbReference type="InterPro" id="IPR000608">
    <property type="entry name" value="UBC"/>
</dbReference>
<evidence type="ECO:0000259" key="5">
    <source>
        <dbReference type="PROSITE" id="PS50127"/>
    </source>
</evidence>
<evidence type="ECO:0000256" key="2">
    <source>
        <dbReference type="ARBA" id="ARBA00022786"/>
    </source>
</evidence>
<dbReference type="InterPro" id="IPR050113">
    <property type="entry name" value="Ub_conjugating_enzyme"/>
</dbReference>
<comment type="caution">
    <text evidence="6">The sequence shown here is derived from an EMBL/GenBank/DDBJ whole genome shotgun (WGS) entry which is preliminary data.</text>
</comment>
<dbReference type="PROSITE" id="PS50127">
    <property type="entry name" value="UBC_2"/>
    <property type="match status" value="1"/>
</dbReference>
<dbReference type="EMBL" id="SNRW01000603">
    <property type="protein sequence ID" value="KAA6400199.1"/>
    <property type="molecule type" value="Genomic_DNA"/>
</dbReference>
<dbReference type="Proteomes" id="UP000324800">
    <property type="component" value="Unassembled WGS sequence"/>
</dbReference>
<keyword evidence="2 4" id="KW-0833">Ubl conjugation pathway</keyword>
<dbReference type="PROSITE" id="PS00183">
    <property type="entry name" value="UBC_1"/>
    <property type="match status" value="1"/>
</dbReference>
<reference evidence="6 7" key="1">
    <citation type="submission" date="2019-03" db="EMBL/GenBank/DDBJ databases">
        <title>Single cell metagenomics reveals metabolic interactions within the superorganism composed of flagellate Streblomastix strix and complex community of Bacteroidetes bacteria on its surface.</title>
        <authorList>
            <person name="Treitli S.C."/>
            <person name="Kolisko M."/>
            <person name="Husnik F."/>
            <person name="Keeling P."/>
            <person name="Hampl V."/>
        </authorList>
    </citation>
    <scope>NUCLEOTIDE SEQUENCE [LARGE SCALE GENOMIC DNA]</scope>
    <source>
        <strain evidence="6">ST1C</strain>
    </source>
</reference>
<organism evidence="6 7">
    <name type="scientific">Streblomastix strix</name>
    <dbReference type="NCBI Taxonomy" id="222440"/>
    <lineage>
        <taxon>Eukaryota</taxon>
        <taxon>Metamonada</taxon>
        <taxon>Preaxostyla</taxon>
        <taxon>Oxymonadida</taxon>
        <taxon>Streblomastigidae</taxon>
        <taxon>Streblomastix</taxon>
    </lineage>
</organism>
<gene>
    <name evidence="6" type="ORF">EZS28_004277</name>
</gene>
<evidence type="ECO:0000256" key="1">
    <source>
        <dbReference type="ARBA" id="ARBA00022679"/>
    </source>
</evidence>